<evidence type="ECO:0000313" key="2">
    <source>
        <dbReference type="EMBL" id="KAK3897104.1"/>
    </source>
</evidence>
<dbReference type="Proteomes" id="UP001303889">
    <property type="component" value="Unassembled WGS sequence"/>
</dbReference>
<proteinExistence type="predicted"/>
<feature type="compositionally biased region" description="Basic and acidic residues" evidence="1">
    <location>
        <begin position="384"/>
        <end position="393"/>
    </location>
</feature>
<protein>
    <submittedName>
        <fullName evidence="2">Uncharacterized protein</fullName>
    </submittedName>
</protein>
<keyword evidence="3" id="KW-1185">Reference proteome</keyword>
<comment type="caution">
    <text evidence="2">The sequence shown here is derived from an EMBL/GenBank/DDBJ whole genome shotgun (WGS) entry which is preliminary data.</text>
</comment>
<reference evidence="2" key="1">
    <citation type="journal article" date="2023" name="Mol. Phylogenet. Evol.">
        <title>Genome-scale phylogeny and comparative genomics of the fungal order Sordariales.</title>
        <authorList>
            <person name="Hensen N."/>
            <person name="Bonometti L."/>
            <person name="Westerberg I."/>
            <person name="Brannstrom I.O."/>
            <person name="Guillou S."/>
            <person name="Cros-Aarteil S."/>
            <person name="Calhoun S."/>
            <person name="Haridas S."/>
            <person name="Kuo A."/>
            <person name="Mondo S."/>
            <person name="Pangilinan J."/>
            <person name="Riley R."/>
            <person name="LaButti K."/>
            <person name="Andreopoulos B."/>
            <person name="Lipzen A."/>
            <person name="Chen C."/>
            <person name="Yan M."/>
            <person name="Daum C."/>
            <person name="Ng V."/>
            <person name="Clum A."/>
            <person name="Steindorff A."/>
            <person name="Ohm R.A."/>
            <person name="Martin F."/>
            <person name="Silar P."/>
            <person name="Natvig D.O."/>
            <person name="Lalanne C."/>
            <person name="Gautier V."/>
            <person name="Ament-Velasquez S.L."/>
            <person name="Kruys A."/>
            <person name="Hutchinson M.I."/>
            <person name="Powell A.J."/>
            <person name="Barry K."/>
            <person name="Miller A.N."/>
            <person name="Grigoriev I.V."/>
            <person name="Debuchy R."/>
            <person name="Gladieux P."/>
            <person name="Hiltunen Thoren M."/>
            <person name="Johannesson H."/>
        </authorList>
    </citation>
    <scope>NUCLEOTIDE SEQUENCE</scope>
    <source>
        <strain evidence="2">CBS 103.79</strain>
    </source>
</reference>
<dbReference type="EMBL" id="MU856272">
    <property type="protein sequence ID" value="KAK3897104.1"/>
    <property type="molecule type" value="Genomic_DNA"/>
</dbReference>
<evidence type="ECO:0000256" key="1">
    <source>
        <dbReference type="SAM" id="MobiDB-lite"/>
    </source>
</evidence>
<organism evidence="2 3">
    <name type="scientific">Staphylotrichum tortipilum</name>
    <dbReference type="NCBI Taxonomy" id="2831512"/>
    <lineage>
        <taxon>Eukaryota</taxon>
        <taxon>Fungi</taxon>
        <taxon>Dikarya</taxon>
        <taxon>Ascomycota</taxon>
        <taxon>Pezizomycotina</taxon>
        <taxon>Sordariomycetes</taxon>
        <taxon>Sordariomycetidae</taxon>
        <taxon>Sordariales</taxon>
        <taxon>Chaetomiaceae</taxon>
        <taxon>Staphylotrichum</taxon>
    </lineage>
</organism>
<evidence type="ECO:0000313" key="3">
    <source>
        <dbReference type="Proteomes" id="UP001303889"/>
    </source>
</evidence>
<feature type="region of interest" description="Disordered" evidence="1">
    <location>
        <begin position="1"/>
        <end position="83"/>
    </location>
</feature>
<accession>A0AAN6MBJ7</accession>
<sequence>MSSTTAYHPSANHAVPIPASGSPSALARAPGTDTQEVQQYGAQNVEDADDDTQPLTHAPGFLDWPRFDEATLPPRKNARRSRLDSILSPLRSVRAGLPGVSVDGLGGVIESAHGVFHSVRRMDFIETERVIYLMRGHGDPPSSSLPRRELERYENELFDLSKYDGASDFLTVLCWTEESLAGCITLFAVSFGEAGEAIAIRPIAAMRDVPSPVLAKMRADERIRRKAVLRPRDEDDRTLEWRANPSRGPRYVRVGHRPDKPAIHVRSPNRSRSRQPAGGLTDADGVCATIPQFVALLHARRSILEDAKSSPIALIATENGVRKPAVPLLQPPLSSPHEGDGVHVAVLVPNDALWAEEEIIWTGSAALAELRQRQYRPGRSRGRRREEGQERRSGSVSRQRSGSRGRW</sequence>
<reference evidence="2" key="2">
    <citation type="submission" date="2023-05" db="EMBL/GenBank/DDBJ databases">
        <authorList>
            <consortium name="Lawrence Berkeley National Laboratory"/>
            <person name="Steindorff A."/>
            <person name="Hensen N."/>
            <person name="Bonometti L."/>
            <person name="Westerberg I."/>
            <person name="Brannstrom I.O."/>
            <person name="Guillou S."/>
            <person name="Cros-Aarteil S."/>
            <person name="Calhoun S."/>
            <person name="Haridas S."/>
            <person name="Kuo A."/>
            <person name="Mondo S."/>
            <person name="Pangilinan J."/>
            <person name="Riley R."/>
            <person name="Labutti K."/>
            <person name="Andreopoulos B."/>
            <person name="Lipzen A."/>
            <person name="Chen C."/>
            <person name="Yanf M."/>
            <person name="Daum C."/>
            <person name="Ng V."/>
            <person name="Clum A."/>
            <person name="Ohm R."/>
            <person name="Martin F."/>
            <person name="Silar P."/>
            <person name="Natvig D."/>
            <person name="Lalanne C."/>
            <person name="Gautier V."/>
            <person name="Ament-Velasquez S.L."/>
            <person name="Kruys A."/>
            <person name="Hutchinson M.I."/>
            <person name="Powell A.J."/>
            <person name="Barry K."/>
            <person name="Miller A.N."/>
            <person name="Grigoriev I.V."/>
            <person name="Debuchy R."/>
            <person name="Gladieux P."/>
            <person name="Thoren M.H."/>
            <person name="Johannesson H."/>
        </authorList>
    </citation>
    <scope>NUCLEOTIDE SEQUENCE</scope>
    <source>
        <strain evidence="2">CBS 103.79</strain>
    </source>
</reference>
<feature type="region of interest" description="Disordered" evidence="1">
    <location>
        <begin position="375"/>
        <end position="407"/>
    </location>
</feature>
<gene>
    <name evidence="2" type="ORF">C8A05DRAFT_48152</name>
</gene>
<feature type="compositionally biased region" description="Polar residues" evidence="1">
    <location>
        <begin position="32"/>
        <end position="42"/>
    </location>
</feature>
<feature type="region of interest" description="Disordered" evidence="1">
    <location>
        <begin position="240"/>
        <end position="280"/>
    </location>
</feature>
<name>A0AAN6MBJ7_9PEZI</name>
<dbReference type="AlphaFoldDB" id="A0AAN6MBJ7"/>